<protein>
    <submittedName>
        <fullName evidence="2">Subunit of the glycosylphosphatidylinositol transamidase complex-like protein</fullName>
    </submittedName>
</protein>
<accession>A0A9P7V860</accession>
<sequence length="592" mass="66488">MVKPLPRNALLASFDFEIASEPIELRYWNSTTPEQEQYGPEHFTFFSKAIAPIIQQSNARELHLRFTQGWWDSDTWGALPKNGLKSGGTGVEVLAVIEAYDVKEAQRNWFRLSKALSGFFCASLNFIEPAITTYPQYKANDITSLHYIQKPGNKLYILRAALPSEPICTENLTPFLKLLPTRGKAGISSLLDGHKVFDSLWHSMAVDVTSVCDDTQDNNKCHLRMEQSVTAIVDVLRSLRKHKEGGIPRPVKGDELRCDPSKTHNPWQCFPLDDPVDLKWNLGTIFGRNIKGQAFSGNIRSSILGLKVDSNHWKTQLVKHKKSGSERHDIVGNSIAFYLDDDIEYDVSFETANGGINVAPIEKPPILLSRALTGYSQDHGGLRTEITNPSNSSMDFVYFETLPWFMRLYLSSMVVSFENETSSYTIAGIDGSTHIKDIYYKPAVDRKRPAQIELSISLPPKLTLLFSYEFDKSILLLDEYPPDANHGFAIDPAVITIIDDNKRGIYEVRSTSLVLSLPTPDFSMPYNVIIFTCTVMSLAFGSLYQLLVKKVVTEEEFEAASVDSGIKGLVSRVKSKLGKRKRDTVTEEPQKK</sequence>
<dbReference type="EMBL" id="JAHMUF010000013">
    <property type="protein sequence ID" value="KAG7193147.1"/>
    <property type="molecule type" value="Genomic_DNA"/>
</dbReference>
<dbReference type="GO" id="GO:0016255">
    <property type="term" value="P:attachment of GPI anchor to protein"/>
    <property type="evidence" value="ECO:0007669"/>
    <property type="project" value="InterPro"/>
</dbReference>
<evidence type="ECO:0000256" key="1">
    <source>
        <dbReference type="SAM" id="Phobius"/>
    </source>
</evidence>
<dbReference type="Proteomes" id="UP000790833">
    <property type="component" value="Unassembled WGS sequence"/>
</dbReference>
<evidence type="ECO:0000313" key="2">
    <source>
        <dbReference type="EMBL" id="KAG7193147.1"/>
    </source>
</evidence>
<organism evidence="2 3">
    <name type="scientific">Scheffersomyces spartinae</name>
    <dbReference type="NCBI Taxonomy" id="45513"/>
    <lineage>
        <taxon>Eukaryota</taxon>
        <taxon>Fungi</taxon>
        <taxon>Dikarya</taxon>
        <taxon>Ascomycota</taxon>
        <taxon>Saccharomycotina</taxon>
        <taxon>Pichiomycetes</taxon>
        <taxon>Debaryomycetaceae</taxon>
        <taxon>Scheffersomyces</taxon>
    </lineage>
</organism>
<dbReference type="AlphaFoldDB" id="A0A9P7V860"/>
<keyword evidence="1" id="KW-0812">Transmembrane</keyword>
<dbReference type="OrthoDB" id="331263at2759"/>
<keyword evidence="1" id="KW-1133">Transmembrane helix</keyword>
<dbReference type="GeneID" id="66114275"/>
<reference evidence="2" key="1">
    <citation type="submission" date="2021-03" db="EMBL/GenBank/DDBJ databases">
        <authorList>
            <person name="Palmer J.M."/>
        </authorList>
    </citation>
    <scope>NUCLEOTIDE SEQUENCE</scope>
    <source>
        <strain evidence="2">ARV_011</strain>
    </source>
</reference>
<dbReference type="GO" id="GO:0042765">
    <property type="term" value="C:GPI-anchor transamidase complex"/>
    <property type="evidence" value="ECO:0007669"/>
    <property type="project" value="InterPro"/>
</dbReference>
<dbReference type="PANTHER" id="PTHR12959">
    <property type="entry name" value="GPI TRANSAMIDASE COMPONENT PIG-T-RELATED"/>
    <property type="match status" value="1"/>
</dbReference>
<evidence type="ECO:0000313" key="3">
    <source>
        <dbReference type="Proteomes" id="UP000790833"/>
    </source>
</evidence>
<dbReference type="InterPro" id="IPR007245">
    <property type="entry name" value="PIG-T"/>
</dbReference>
<keyword evidence="1" id="KW-0472">Membrane</keyword>
<comment type="caution">
    <text evidence="2">The sequence shown here is derived from an EMBL/GenBank/DDBJ whole genome shotgun (WGS) entry which is preliminary data.</text>
</comment>
<dbReference type="Pfam" id="PF04113">
    <property type="entry name" value="Gpi16"/>
    <property type="match status" value="1"/>
</dbReference>
<keyword evidence="3" id="KW-1185">Reference proteome</keyword>
<dbReference type="PANTHER" id="PTHR12959:SF11">
    <property type="entry name" value="GPI TRANSAMIDASE COMPONENT PIG-T"/>
    <property type="match status" value="1"/>
</dbReference>
<dbReference type="RefSeq" id="XP_043048695.1">
    <property type="nucleotide sequence ID" value="XM_043191723.1"/>
</dbReference>
<gene>
    <name evidence="2" type="primary">GPI16</name>
    <name evidence="2" type="ORF">KQ657_000901</name>
</gene>
<feature type="transmembrane region" description="Helical" evidence="1">
    <location>
        <begin position="526"/>
        <end position="547"/>
    </location>
</feature>
<proteinExistence type="predicted"/>
<name>A0A9P7V860_9ASCO</name>